<dbReference type="AlphaFoldDB" id="A0A0S7YBA9"/>
<dbReference type="Proteomes" id="UP000051012">
    <property type="component" value="Unassembled WGS sequence"/>
</dbReference>
<organism evidence="2 3">
    <name type="scientific">candidate division TA06 bacterium DG_78</name>
    <dbReference type="NCBI Taxonomy" id="1703772"/>
    <lineage>
        <taxon>Bacteria</taxon>
        <taxon>Bacteria division TA06</taxon>
    </lineage>
</organism>
<dbReference type="EMBL" id="LJNI01000111">
    <property type="protein sequence ID" value="KPJ71942.1"/>
    <property type="molecule type" value="Genomic_DNA"/>
</dbReference>
<accession>A0A0S7YBA9</accession>
<reference evidence="2 3" key="1">
    <citation type="journal article" date="2015" name="Microbiome">
        <title>Genomic resolution of linkages in carbon, nitrogen, and sulfur cycling among widespread estuary sediment bacteria.</title>
        <authorList>
            <person name="Baker B.J."/>
            <person name="Lazar C.S."/>
            <person name="Teske A.P."/>
            <person name="Dick G.J."/>
        </authorList>
    </citation>
    <scope>NUCLEOTIDE SEQUENCE [LARGE SCALE GENOMIC DNA]</scope>
    <source>
        <strain evidence="2">DG_78</strain>
    </source>
</reference>
<evidence type="ECO:0000256" key="1">
    <source>
        <dbReference type="SAM" id="MobiDB-lite"/>
    </source>
</evidence>
<comment type="caution">
    <text evidence="2">The sequence shown here is derived from an EMBL/GenBank/DDBJ whole genome shotgun (WGS) entry which is preliminary data.</text>
</comment>
<evidence type="ECO:0000313" key="3">
    <source>
        <dbReference type="Proteomes" id="UP000051012"/>
    </source>
</evidence>
<gene>
    <name evidence="2" type="ORF">AMJ52_07950</name>
</gene>
<sequence>MGECNDPALQVDYGDEKTDYNDTIIPSPVSSPVKGEGIEGMFFHQGRGEKEARGLPRVIMHPGSTGLHTNICDCPKRMRWCKGCGITQGKPASCLPTNWGGS</sequence>
<protein>
    <submittedName>
        <fullName evidence="2">Uncharacterized protein</fullName>
    </submittedName>
</protein>
<evidence type="ECO:0000313" key="2">
    <source>
        <dbReference type="EMBL" id="KPJ71942.1"/>
    </source>
</evidence>
<proteinExistence type="predicted"/>
<feature type="region of interest" description="Disordered" evidence="1">
    <location>
        <begin position="13"/>
        <end position="37"/>
    </location>
</feature>
<name>A0A0S7YBA9_UNCT6</name>